<dbReference type="Gene3D" id="4.10.280.10">
    <property type="entry name" value="Helix-loop-helix DNA-binding domain"/>
    <property type="match status" value="1"/>
</dbReference>
<organism evidence="3 4">
    <name type="scientific">Coptotermes formosanus</name>
    <name type="common">Formosan subterranean termite</name>
    <dbReference type="NCBI Taxonomy" id="36987"/>
    <lineage>
        <taxon>Eukaryota</taxon>
        <taxon>Metazoa</taxon>
        <taxon>Ecdysozoa</taxon>
        <taxon>Arthropoda</taxon>
        <taxon>Hexapoda</taxon>
        <taxon>Insecta</taxon>
        <taxon>Pterygota</taxon>
        <taxon>Neoptera</taxon>
        <taxon>Polyneoptera</taxon>
        <taxon>Dictyoptera</taxon>
        <taxon>Blattodea</taxon>
        <taxon>Blattoidea</taxon>
        <taxon>Termitoidae</taxon>
        <taxon>Rhinotermitidae</taxon>
        <taxon>Coptotermes</taxon>
    </lineage>
</organism>
<dbReference type="GO" id="GO:0046983">
    <property type="term" value="F:protein dimerization activity"/>
    <property type="evidence" value="ECO:0007669"/>
    <property type="project" value="InterPro"/>
</dbReference>
<comment type="caution">
    <text evidence="3">The sequence shown here is derived from an EMBL/GenBank/DDBJ whole genome shotgun (WGS) entry which is preliminary data.</text>
</comment>
<dbReference type="OrthoDB" id="6241467at2759"/>
<dbReference type="Pfam" id="PF00010">
    <property type="entry name" value="HLH"/>
    <property type="match status" value="1"/>
</dbReference>
<keyword evidence="4" id="KW-1185">Reference proteome</keyword>
<dbReference type="InterPro" id="IPR036638">
    <property type="entry name" value="HLH_DNA-bd_sf"/>
</dbReference>
<protein>
    <recommendedName>
        <fullName evidence="2">BHLH domain-containing protein</fullName>
    </recommendedName>
</protein>
<name>A0A6L2PFA1_COPFO</name>
<dbReference type="InParanoid" id="A0A6L2PFA1"/>
<evidence type="ECO:0000256" key="1">
    <source>
        <dbReference type="SAM" id="MobiDB-lite"/>
    </source>
</evidence>
<gene>
    <name evidence="3" type="ORF">Cfor_06928</name>
</gene>
<evidence type="ECO:0000259" key="2">
    <source>
        <dbReference type="Pfam" id="PF00010"/>
    </source>
</evidence>
<dbReference type="SUPFAM" id="SSF47459">
    <property type="entry name" value="HLH, helix-loop-helix DNA-binding domain"/>
    <property type="match status" value="1"/>
</dbReference>
<evidence type="ECO:0000313" key="3">
    <source>
        <dbReference type="EMBL" id="GFG31209.1"/>
    </source>
</evidence>
<dbReference type="AlphaFoldDB" id="A0A6L2PFA1"/>
<proteinExistence type="predicted"/>
<evidence type="ECO:0000313" key="4">
    <source>
        <dbReference type="Proteomes" id="UP000502823"/>
    </source>
</evidence>
<dbReference type="EMBL" id="BLKM01000287">
    <property type="protein sequence ID" value="GFG31209.1"/>
    <property type="molecule type" value="Genomic_DNA"/>
</dbReference>
<dbReference type="Proteomes" id="UP000502823">
    <property type="component" value="Unassembled WGS sequence"/>
</dbReference>
<accession>A0A6L2PFA1</accession>
<feature type="region of interest" description="Disordered" evidence="1">
    <location>
        <begin position="144"/>
        <end position="181"/>
    </location>
</feature>
<sequence length="271" mass="30072">MTNRDDNCSQFSPCMFEKGSSSDLIGHTPKGPESFSWCYDNPDKSYSKIKNIMSWSPALALTSEYSVHSSTLEHCAWKSSGFEERESETDDVDTKCCCETLPEESEGITMTCWNSGALVDDGNAKDQSVEGSSPWSEGLQAAENAFTNNNGRNRSSRSRESSRMKQTRVSSGTHKHIPHRNKPPQLVARRNARERRRVQAVNSAFSRLRKVVPMDSNSSPVALCFNSASGVGCFCVDGRHSRSIQESLCLVMVFDFSRSSNCAISNYEMTA</sequence>
<feature type="domain" description="BHLH" evidence="2">
    <location>
        <begin position="189"/>
        <end position="214"/>
    </location>
</feature>
<reference evidence="4" key="1">
    <citation type="submission" date="2020-01" db="EMBL/GenBank/DDBJ databases">
        <title>Draft genome sequence of the Termite Coptotermes fromosanus.</title>
        <authorList>
            <person name="Itakura S."/>
            <person name="Yosikawa Y."/>
            <person name="Umezawa K."/>
        </authorList>
    </citation>
    <scope>NUCLEOTIDE SEQUENCE [LARGE SCALE GENOMIC DNA]</scope>
</reference>
<dbReference type="InterPro" id="IPR011598">
    <property type="entry name" value="bHLH_dom"/>
</dbReference>